<dbReference type="InterPro" id="IPR000682">
    <property type="entry name" value="PCMT"/>
</dbReference>
<dbReference type="Gene3D" id="3.40.50.150">
    <property type="entry name" value="Vaccinia Virus protein VP39"/>
    <property type="match status" value="1"/>
</dbReference>
<dbReference type="InterPro" id="IPR029063">
    <property type="entry name" value="SAM-dependent_MTases_sf"/>
</dbReference>
<reference evidence="4" key="1">
    <citation type="journal article" date="2014" name="Int. J. Syst. Evol. Microbiol.">
        <title>Complete genome of a new Firmicutes species belonging to the dominant human colonic microbiota ('Ruminococcus bicirculans') reveals two chromosomes and a selective capacity to utilize plant glucans.</title>
        <authorList>
            <consortium name="NISC Comparative Sequencing Program"/>
            <person name="Wegmann U."/>
            <person name="Louis P."/>
            <person name="Goesmann A."/>
            <person name="Henrissat B."/>
            <person name="Duncan S.H."/>
            <person name="Flint H.J."/>
        </authorList>
    </citation>
    <scope>NUCLEOTIDE SEQUENCE</scope>
    <source>
        <strain evidence="4">NBRC 107169</strain>
    </source>
</reference>
<dbReference type="CDD" id="cd02440">
    <property type="entry name" value="AdoMet_MTases"/>
    <property type="match status" value="1"/>
</dbReference>
<evidence type="ECO:0000313" key="4">
    <source>
        <dbReference type="EMBL" id="GLQ18321.1"/>
    </source>
</evidence>
<evidence type="ECO:0000313" key="5">
    <source>
        <dbReference type="Proteomes" id="UP001161405"/>
    </source>
</evidence>
<comment type="similarity">
    <text evidence="1">Belongs to the methyltransferase superfamily. L-isoaspartyl/D-aspartyl protein methyltransferase family.</text>
</comment>
<dbReference type="RefSeq" id="WP_284365173.1">
    <property type="nucleotide sequence ID" value="NZ_BSNI01000002.1"/>
</dbReference>
<evidence type="ECO:0000256" key="3">
    <source>
        <dbReference type="ARBA" id="ARBA00030757"/>
    </source>
</evidence>
<gene>
    <name evidence="4" type="ORF">GCM10007879_25700</name>
</gene>
<keyword evidence="5" id="KW-1185">Reference proteome</keyword>
<comment type="caution">
    <text evidence="4">The sequence shown here is derived from an EMBL/GenBank/DDBJ whole genome shotgun (WGS) entry which is preliminary data.</text>
</comment>
<dbReference type="Pfam" id="PF01135">
    <property type="entry name" value="PCMT"/>
    <property type="match status" value="1"/>
</dbReference>
<reference evidence="4" key="2">
    <citation type="submission" date="2023-01" db="EMBL/GenBank/DDBJ databases">
        <title>Draft genome sequence of Maritalea porphyrae strain NBRC 107169.</title>
        <authorList>
            <person name="Sun Q."/>
            <person name="Mori K."/>
        </authorList>
    </citation>
    <scope>NUCLEOTIDE SEQUENCE</scope>
    <source>
        <strain evidence="4">NBRC 107169</strain>
    </source>
</reference>
<evidence type="ECO:0000256" key="1">
    <source>
        <dbReference type="ARBA" id="ARBA00005369"/>
    </source>
</evidence>
<name>A0ABQ5UVA6_9HYPH</name>
<dbReference type="SUPFAM" id="SSF53335">
    <property type="entry name" value="S-adenosyl-L-methionine-dependent methyltransferases"/>
    <property type="match status" value="1"/>
</dbReference>
<dbReference type="Proteomes" id="UP001161405">
    <property type="component" value="Unassembled WGS sequence"/>
</dbReference>
<sequence length="216" mass="23156">MDFARARTAMVDSQVRPNAVTDFDIIRIMGSVPRENFVPADLRELSYLDQHLPLSDSRRMLSPMRLAQLIQLADIKSSDIVLDVACGTGYAAAVIAGLAGSVVAIDDQDELVEAATEALADLDIGNVAVLSADLTQGVAKEAPFDVIFIEGVVETMSDDLKSQLAEGGRIVCVEPVDGVDVAVVYTKNDGDLARREAFNATVPKLSEFSRAPEFSL</sequence>
<organism evidence="4 5">
    <name type="scientific">Maritalea porphyrae</name>
    <dbReference type="NCBI Taxonomy" id="880732"/>
    <lineage>
        <taxon>Bacteria</taxon>
        <taxon>Pseudomonadati</taxon>
        <taxon>Pseudomonadota</taxon>
        <taxon>Alphaproteobacteria</taxon>
        <taxon>Hyphomicrobiales</taxon>
        <taxon>Devosiaceae</taxon>
        <taxon>Maritalea</taxon>
    </lineage>
</organism>
<dbReference type="PANTHER" id="PTHR11579">
    <property type="entry name" value="PROTEIN-L-ISOASPARTATE O-METHYLTRANSFERASE"/>
    <property type="match status" value="1"/>
</dbReference>
<evidence type="ECO:0000256" key="2">
    <source>
        <dbReference type="ARBA" id="ARBA00013346"/>
    </source>
</evidence>
<accession>A0ABQ5UVA6</accession>
<proteinExistence type="inferred from homology"/>
<protein>
    <recommendedName>
        <fullName evidence="2">Protein-L-isoaspartate O-methyltransferase</fullName>
    </recommendedName>
    <alternativeName>
        <fullName evidence="3">Protein L-isoaspartyl methyltransferase</fullName>
    </alternativeName>
</protein>
<dbReference type="EMBL" id="BSNI01000002">
    <property type="protein sequence ID" value="GLQ18321.1"/>
    <property type="molecule type" value="Genomic_DNA"/>
</dbReference>
<dbReference type="PANTHER" id="PTHR11579:SF18">
    <property type="entry name" value="PROTEIN-L-ISOASPARTATE O-METHYLTRANSFERASE"/>
    <property type="match status" value="1"/>
</dbReference>